<keyword evidence="1" id="KW-0812">Transmembrane</keyword>
<reference evidence="3" key="1">
    <citation type="submission" date="2015-11" db="EMBL/GenBank/DDBJ databases">
        <authorList>
            <person name="Dugat-Bony E."/>
        </authorList>
    </citation>
    <scope>NUCLEOTIDE SEQUENCE [LARGE SCALE GENOMIC DNA]</scope>
    <source>
        <strain evidence="3">Mu292</strain>
    </source>
</reference>
<organism evidence="2 3">
    <name type="scientific">Corynebacterium variabile</name>
    <dbReference type="NCBI Taxonomy" id="1727"/>
    <lineage>
        <taxon>Bacteria</taxon>
        <taxon>Bacillati</taxon>
        <taxon>Actinomycetota</taxon>
        <taxon>Actinomycetes</taxon>
        <taxon>Mycobacteriales</taxon>
        <taxon>Corynebacteriaceae</taxon>
        <taxon>Corynebacterium</taxon>
    </lineage>
</organism>
<dbReference type="EMBL" id="FAUH01000004">
    <property type="protein sequence ID" value="CUU65537.1"/>
    <property type="molecule type" value="Genomic_DNA"/>
</dbReference>
<feature type="transmembrane region" description="Helical" evidence="1">
    <location>
        <begin position="56"/>
        <end position="75"/>
    </location>
</feature>
<evidence type="ECO:0000313" key="3">
    <source>
        <dbReference type="Proteomes" id="UP000182498"/>
    </source>
</evidence>
<dbReference type="AlphaFoldDB" id="A0A0X2NJ70"/>
<keyword evidence="3" id="KW-1185">Reference proteome</keyword>
<gene>
    <name evidence="2" type="ORF">CVAR292_00863</name>
</gene>
<evidence type="ECO:0008006" key="4">
    <source>
        <dbReference type="Google" id="ProtNLM"/>
    </source>
</evidence>
<keyword evidence="1" id="KW-1133">Transmembrane helix</keyword>
<dbReference type="Proteomes" id="UP000182498">
    <property type="component" value="Unassembled WGS sequence"/>
</dbReference>
<accession>A0A0X2NJ70</accession>
<protein>
    <recommendedName>
        <fullName evidence="4">DUF3040 domain-containing protein</fullName>
    </recommendedName>
</protein>
<feature type="transmembrane region" description="Helical" evidence="1">
    <location>
        <begin position="32"/>
        <end position="50"/>
    </location>
</feature>
<evidence type="ECO:0000256" key="1">
    <source>
        <dbReference type="SAM" id="Phobius"/>
    </source>
</evidence>
<proteinExistence type="predicted"/>
<evidence type="ECO:0000313" key="2">
    <source>
        <dbReference type="EMBL" id="CUU65537.1"/>
    </source>
</evidence>
<dbReference type="RefSeq" id="WP_073883687.1">
    <property type="nucleotide sequence ID" value="NZ_DAITTX010000001.1"/>
</dbReference>
<sequence length="87" mass="9241">MLTPENRTRIRQVLIGKKRSELTSTPTASRQYIGIGGFIIAIGVLALLVGEPLAGFLFAVVGILIVGFATIVQAINKSSGHPDDTHL</sequence>
<keyword evidence="1" id="KW-0472">Membrane</keyword>
<name>A0A0X2NJ70_9CORY</name>